<sequence length="275" mass="29715">MSTPQPDTPNAPDAPDAPNAPNAPTTTTEAAETSDDNPARPGGPYVPYNPYPPHQPYFVIPEPPRKPRNPWVFVVAGLLLVVVGFPVYKIAGDYHHVYTRPPEYTLSTPKTLLYGDFRLVKTDGGTADRAMNGHRDEPLYYAGLHTTQLYYTRVLPAGSPQDMLYVAGFHGTVYEPDLVREQFAKEFTAVGATLAEPLRDITPPSGGDALTCGVEVMRQGARAGRPIPVCVWADRGTIGVVCDMNADSKSAGSVDLTTYAAEVAAVRDQMAVRLS</sequence>
<evidence type="ECO:0000313" key="3">
    <source>
        <dbReference type="EMBL" id="MBY8888626.1"/>
    </source>
</evidence>
<protein>
    <submittedName>
        <fullName evidence="3">Uncharacterized protein</fullName>
    </submittedName>
</protein>
<dbReference type="RefSeq" id="WP_222981344.1">
    <property type="nucleotide sequence ID" value="NZ_JAINVZ010000027.1"/>
</dbReference>
<keyword evidence="2" id="KW-0812">Transmembrane</keyword>
<dbReference type="Proteomes" id="UP001198565">
    <property type="component" value="Unassembled WGS sequence"/>
</dbReference>
<accession>A0ABS7QZH9</accession>
<feature type="region of interest" description="Disordered" evidence="1">
    <location>
        <begin position="1"/>
        <end position="47"/>
    </location>
</feature>
<evidence type="ECO:0000256" key="1">
    <source>
        <dbReference type="SAM" id="MobiDB-lite"/>
    </source>
</evidence>
<keyword evidence="2" id="KW-1133">Transmembrane helix</keyword>
<feature type="compositionally biased region" description="Low complexity" evidence="1">
    <location>
        <begin position="1"/>
        <end position="31"/>
    </location>
</feature>
<dbReference type="EMBL" id="JAINVZ010000027">
    <property type="protein sequence ID" value="MBY8888626.1"/>
    <property type="molecule type" value="Genomic_DNA"/>
</dbReference>
<gene>
    <name evidence="3" type="ORF">K7472_27840</name>
</gene>
<name>A0ABS7QZH9_9ACTN</name>
<feature type="transmembrane region" description="Helical" evidence="2">
    <location>
        <begin position="71"/>
        <end position="91"/>
    </location>
</feature>
<organism evidence="3 4">
    <name type="scientific">Streptantibioticus parmotrematis</name>
    <dbReference type="NCBI Taxonomy" id="2873249"/>
    <lineage>
        <taxon>Bacteria</taxon>
        <taxon>Bacillati</taxon>
        <taxon>Actinomycetota</taxon>
        <taxon>Actinomycetes</taxon>
        <taxon>Kitasatosporales</taxon>
        <taxon>Streptomycetaceae</taxon>
        <taxon>Streptantibioticus</taxon>
    </lineage>
</organism>
<reference evidence="3 4" key="1">
    <citation type="submission" date="2021-08" db="EMBL/GenBank/DDBJ databases">
        <title>Streptomyces sp. PTM05 isolated from lichen.</title>
        <authorList>
            <person name="Somphong A."/>
            <person name="Phongsopitanun W."/>
            <person name="Tanasupawat S."/>
        </authorList>
    </citation>
    <scope>NUCLEOTIDE SEQUENCE [LARGE SCALE GENOMIC DNA]</scope>
    <source>
        <strain evidence="3 4">Ptm05</strain>
    </source>
</reference>
<keyword evidence="2" id="KW-0472">Membrane</keyword>
<proteinExistence type="predicted"/>
<evidence type="ECO:0000313" key="4">
    <source>
        <dbReference type="Proteomes" id="UP001198565"/>
    </source>
</evidence>
<comment type="caution">
    <text evidence="3">The sequence shown here is derived from an EMBL/GenBank/DDBJ whole genome shotgun (WGS) entry which is preliminary data.</text>
</comment>
<evidence type="ECO:0000256" key="2">
    <source>
        <dbReference type="SAM" id="Phobius"/>
    </source>
</evidence>
<keyword evidence="4" id="KW-1185">Reference proteome</keyword>